<dbReference type="KEGG" id="cmr:Cycma_0265"/>
<gene>
    <name evidence="1" type="ordered locus">Cycma_0265</name>
</gene>
<protein>
    <submittedName>
        <fullName evidence="1">Uncharacterized protein</fullName>
    </submittedName>
</protein>
<evidence type="ECO:0000313" key="1">
    <source>
        <dbReference type="EMBL" id="AEL24046.1"/>
    </source>
</evidence>
<dbReference type="Proteomes" id="UP000001635">
    <property type="component" value="Chromosome"/>
</dbReference>
<dbReference type="STRING" id="880070.Cycma_0265"/>
<evidence type="ECO:0000313" key="2">
    <source>
        <dbReference type="Proteomes" id="UP000001635"/>
    </source>
</evidence>
<proteinExistence type="predicted"/>
<accession>G0J3A5</accession>
<dbReference type="EMBL" id="CP002955">
    <property type="protein sequence ID" value="AEL24046.1"/>
    <property type="molecule type" value="Genomic_DNA"/>
</dbReference>
<dbReference type="AlphaFoldDB" id="G0J3A5"/>
<keyword evidence="2" id="KW-1185">Reference proteome</keyword>
<reference evidence="2" key="1">
    <citation type="submission" date="2011-07" db="EMBL/GenBank/DDBJ databases">
        <title>The complete genome of Cyclobacterium marinum DSM 745.</title>
        <authorList>
            <person name="Lucas S."/>
            <person name="Han J."/>
            <person name="Lapidus A."/>
            <person name="Bruce D."/>
            <person name="Goodwin L."/>
            <person name="Pitluck S."/>
            <person name="Peters L."/>
            <person name="Kyrpides N."/>
            <person name="Mavromatis K."/>
            <person name="Ivanova N."/>
            <person name="Ovchinnikova G."/>
            <person name="Chertkov O."/>
            <person name="Detter J.C."/>
            <person name="Tapia R."/>
            <person name="Han C."/>
            <person name="Land M."/>
            <person name="Hauser L."/>
            <person name="Markowitz V."/>
            <person name="Cheng J.-F."/>
            <person name="Hugenholtz P."/>
            <person name="Woyke T."/>
            <person name="Wu D."/>
            <person name="Tindall B."/>
            <person name="Schuetze A."/>
            <person name="Brambilla E."/>
            <person name="Klenk H.-P."/>
            <person name="Eisen J.A."/>
        </authorList>
    </citation>
    <scope>NUCLEOTIDE SEQUENCE [LARGE SCALE GENOMIC DNA]</scope>
    <source>
        <strain evidence="2">ATCC 25205 / DSM 745 / LMG 13164 / NCIMB 1802</strain>
    </source>
</reference>
<dbReference type="RefSeq" id="WP_014018345.1">
    <property type="nucleotide sequence ID" value="NC_015914.1"/>
</dbReference>
<dbReference type="HOGENOM" id="CLU_2116967_0_0_10"/>
<sequence>MDRPTLEDLKARFEEMKAEQNYIRTKFFECFSSLHYPEGHKFHQLLKEKGPPVMVIMHPSTAKKLDPCNILQDYCILHLIPSMKPNKIAFSWEKDVQETTNQIANSSQKKFNQN</sequence>
<name>G0J3A5_CYCMS</name>
<organism evidence="1 2">
    <name type="scientific">Cyclobacterium marinum (strain ATCC 25205 / DSM 745 / LMG 13164 / NCIMB 1802)</name>
    <name type="common">Flectobacillus marinus</name>
    <dbReference type="NCBI Taxonomy" id="880070"/>
    <lineage>
        <taxon>Bacteria</taxon>
        <taxon>Pseudomonadati</taxon>
        <taxon>Bacteroidota</taxon>
        <taxon>Cytophagia</taxon>
        <taxon>Cytophagales</taxon>
        <taxon>Cyclobacteriaceae</taxon>
        <taxon>Cyclobacterium</taxon>
    </lineage>
</organism>